<dbReference type="PANTHER" id="PTHR43798:SF31">
    <property type="entry name" value="AB HYDROLASE SUPERFAMILY PROTEIN YCLE"/>
    <property type="match status" value="1"/>
</dbReference>
<keyword evidence="1" id="KW-0378">Hydrolase</keyword>
<comment type="caution">
    <text evidence="3">The sequence shown here is derived from an EMBL/GenBank/DDBJ whole genome shotgun (WGS) entry which is preliminary data.</text>
</comment>
<dbReference type="EMBL" id="JAUSTR010000016">
    <property type="protein sequence ID" value="MDQ0163471.1"/>
    <property type="molecule type" value="Genomic_DNA"/>
</dbReference>
<dbReference type="InterPro" id="IPR022742">
    <property type="entry name" value="Hydrolase_4"/>
</dbReference>
<evidence type="ECO:0000313" key="3">
    <source>
        <dbReference type="EMBL" id="MDQ0163471.1"/>
    </source>
</evidence>
<protein>
    <submittedName>
        <fullName evidence="3">Esterase/lipase</fullName>
    </submittedName>
</protein>
<dbReference type="InterPro" id="IPR029058">
    <property type="entry name" value="AB_hydrolase_fold"/>
</dbReference>
<dbReference type="SUPFAM" id="SSF53474">
    <property type="entry name" value="alpha/beta-Hydrolases"/>
    <property type="match status" value="1"/>
</dbReference>
<gene>
    <name evidence="3" type="ORF">J2S06_002554</name>
</gene>
<dbReference type="Proteomes" id="UP001225646">
    <property type="component" value="Unassembled WGS sequence"/>
</dbReference>
<accession>A0ABT9VR75</accession>
<dbReference type="PIRSF" id="PIRSF017388">
    <property type="entry name" value="Esterase_lipase"/>
    <property type="match status" value="1"/>
</dbReference>
<dbReference type="InterPro" id="IPR012354">
    <property type="entry name" value="Esterase_lipase"/>
</dbReference>
<evidence type="ECO:0000313" key="4">
    <source>
        <dbReference type="Proteomes" id="UP001225646"/>
    </source>
</evidence>
<name>A0ABT9VR75_9BACI</name>
<dbReference type="RefSeq" id="WP_044894183.1">
    <property type="nucleotide sequence ID" value="NZ_JAUSTR010000016.1"/>
</dbReference>
<evidence type="ECO:0000256" key="1">
    <source>
        <dbReference type="ARBA" id="ARBA00022801"/>
    </source>
</evidence>
<organism evidence="3 4">
    <name type="scientific">Aeribacillus alveayuensis</name>
    <dbReference type="NCBI Taxonomy" id="279215"/>
    <lineage>
        <taxon>Bacteria</taxon>
        <taxon>Bacillati</taxon>
        <taxon>Bacillota</taxon>
        <taxon>Bacilli</taxon>
        <taxon>Bacillales</taxon>
        <taxon>Bacillaceae</taxon>
        <taxon>Aeribacillus</taxon>
    </lineage>
</organism>
<dbReference type="Gene3D" id="3.40.50.1820">
    <property type="entry name" value="alpha/beta hydrolase"/>
    <property type="match status" value="1"/>
</dbReference>
<dbReference type="Pfam" id="PF12146">
    <property type="entry name" value="Hydrolase_4"/>
    <property type="match status" value="1"/>
</dbReference>
<dbReference type="InterPro" id="IPR050266">
    <property type="entry name" value="AB_hydrolase_sf"/>
</dbReference>
<evidence type="ECO:0000259" key="2">
    <source>
        <dbReference type="Pfam" id="PF12146"/>
    </source>
</evidence>
<dbReference type="PANTHER" id="PTHR43798">
    <property type="entry name" value="MONOACYLGLYCEROL LIPASE"/>
    <property type="match status" value="1"/>
</dbReference>
<feature type="domain" description="Serine aminopeptidase S33" evidence="2">
    <location>
        <begin position="5"/>
        <end position="211"/>
    </location>
</feature>
<keyword evidence="4" id="KW-1185">Reference proteome</keyword>
<sequence>MSGCLCIHGFTGAPYEVEPLAEYLRHQTNWDIRVPTLPGHGEILSLSGVRYEEWIEYAEQELQRLMKTSNDIYVIGFSMGGLIASYLAANYPIKKLVLLSAAIYYVNPAQMLADIKEMIRDGVKGNLKENELFQRYKKKMTETPIRATFQFRKLVRFVKPFLKDIKVPTLIVQGELDGIVPVKSAHYLYNVIGSSHKELLFLPNSKHHICHGDDFAVLAERVEKFLRKQKIENLV</sequence>
<reference evidence="3 4" key="1">
    <citation type="submission" date="2023-07" db="EMBL/GenBank/DDBJ databases">
        <title>Genomic Encyclopedia of Type Strains, Phase IV (KMG-IV): sequencing the most valuable type-strain genomes for metagenomic binning, comparative biology and taxonomic classification.</title>
        <authorList>
            <person name="Goeker M."/>
        </authorList>
    </citation>
    <scope>NUCLEOTIDE SEQUENCE [LARGE SCALE GENOMIC DNA]</scope>
    <source>
        <strain evidence="3 4">DSM 19092</strain>
    </source>
</reference>
<proteinExistence type="predicted"/>